<sequence length="135" mass="15371">MLLEFAAAAALLFLRNFCILWWATWEWEGWGECVEWTKNNPTLTGNQRKAKRKFSIFGTNDNISSVTRQPFKLRTDLGSRFFNKLSSRKSKSSGFGPAKLIADVMPNCLTCCCCCWLFCECEFRAPLPPPALFAV</sequence>
<proteinExistence type="predicted"/>
<dbReference type="Proteomes" id="UP000078200">
    <property type="component" value="Unassembled WGS sequence"/>
</dbReference>
<evidence type="ECO:0000313" key="1">
    <source>
        <dbReference type="EnsemblMetazoa" id="GAUT020694-PA"/>
    </source>
</evidence>
<organism evidence="1 2">
    <name type="scientific">Glossina austeni</name>
    <name type="common">Savannah tsetse fly</name>
    <dbReference type="NCBI Taxonomy" id="7395"/>
    <lineage>
        <taxon>Eukaryota</taxon>
        <taxon>Metazoa</taxon>
        <taxon>Ecdysozoa</taxon>
        <taxon>Arthropoda</taxon>
        <taxon>Hexapoda</taxon>
        <taxon>Insecta</taxon>
        <taxon>Pterygota</taxon>
        <taxon>Neoptera</taxon>
        <taxon>Endopterygota</taxon>
        <taxon>Diptera</taxon>
        <taxon>Brachycera</taxon>
        <taxon>Muscomorpha</taxon>
        <taxon>Hippoboscoidea</taxon>
        <taxon>Glossinidae</taxon>
        <taxon>Glossina</taxon>
    </lineage>
</organism>
<protein>
    <submittedName>
        <fullName evidence="1">Uncharacterized protein</fullName>
    </submittedName>
</protein>
<reference evidence="1" key="1">
    <citation type="submission" date="2020-05" db="UniProtKB">
        <authorList>
            <consortium name="EnsemblMetazoa"/>
        </authorList>
    </citation>
    <scope>IDENTIFICATION</scope>
    <source>
        <strain evidence="1">TTRI</strain>
    </source>
</reference>
<dbReference type="VEuPathDB" id="VectorBase:GAUT020694"/>
<keyword evidence="2" id="KW-1185">Reference proteome</keyword>
<name>A0A1A9UZE8_GLOAU</name>
<dbReference type="AlphaFoldDB" id="A0A1A9UZE8"/>
<evidence type="ECO:0000313" key="2">
    <source>
        <dbReference type="Proteomes" id="UP000078200"/>
    </source>
</evidence>
<accession>A0A1A9UZE8</accession>
<dbReference type="EnsemblMetazoa" id="GAUT020694-RA">
    <property type="protein sequence ID" value="GAUT020694-PA"/>
    <property type="gene ID" value="GAUT020694"/>
</dbReference>